<feature type="chain" id="PRO_5039029509" evidence="1">
    <location>
        <begin position="22"/>
        <end position="94"/>
    </location>
</feature>
<protein>
    <submittedName>
        <fullName evidence="2">Uncharacterized protein</fullName>
    </submittedName>
</protein>
<comment type="caution">
    <text evidence="2">The sequence shown here is derived from an EMBL/GenBank/DDBJ whole genome shotgun (WGS) entry which is preliminary data.</text>
</comment>
<evidence type="ECO:0000256" key="1">
    <source>
        <dbReference type="SAM" id="SignalP"/>
    </source>
</evidence>
<evidence type="ECO:0000313" key="3">
    <source>
        <dbReference type="Proteomes" id="UP000828390"/>
    </source>
</evidence>
<dbReference type="SUPFAM" id="SSF57362">
    <property type="entry name" value="BPTI-like"/>
    <property type="match status" value="1"/>
</dbReference>
<keyword evidence="1" id="KW-0732">Signal</keyword>
<dbReference type="GO" id="GO:0004867">
    <property type="term" value="F:serine-type endopeptidase inhibitor activity"/>
    <property type="evidence" value="ECO:0007669"/>
    <property type="project" value="InterPro"/>
</dbReference>
<sequence length="94" mass="10482">MAARAVFLATILSSLFLCALAVSPGMFEKVDPYCMERAPLLAGVCEAPRFIWTFDPDNRECVRTMGCFPDGGPEYNIFPGLVGCERWCSMTYEK</sequence>
<evidence type="ECO:0000313" key="2">
    <source>
        <dbReference type="EMBL" id="KAH3784915.1"/>
    </source>
</evidence>
<reference evidence="2" key="1">
    <citation type="journal article" date="2019" name="bioRxiv">
        <title>The Genome of the Zebra Mussel, Dreissena polymorpha: A Resource for Invasive Species Research.</title>
        <authorList>
            <person name="McCartney M.A."/>
            <person name="Auch B."/>
            <person name="Kono T."/>
            <person name="Mallez S."/>
            <person name="Zhang Y."/>
            <person name="Obille A."/>
            <person name="Becker A."/>
            <person name="Abrahante J.E."/>
            <person name="Garbe J."/>
            <person name="Badalamenti J.P."/>
            <person name="Herman A."/>
            <person name="Mangelson H."/>
            <person name="Liachko I."/>
            <person name="Sullivan S."/>
            <person name="Sone E.D."/>
            <person name="Koren S."/>
            <person name="Silverstein K.A.T."/>
            <person name="Beckman K.B."/>
            <person name="Gohl D.M."/>
        </authorList>
    </citation>
    <scope>NUCLEOTIDE SEQUENCE</scope>
    <source>
        <strain evidence="2">Duluth1</strain>
        <tissue evidence="2">Whole animal</tissue>
    </source>
</reference>
<gene>
    <name evidence="2" type="ORF">DPMN_162987</name>
</gene>
<reference evidence="2" key="2">
    <citation type="submission" date="2020-11" db="EMBL/GenBank/DDBJ databases">
        <authorList>
            <person name="McCartney M.A."/>
            <person name="Auch B."/>
            <person name="Kono T."/>
            <person name="Mallez S."/>
            <person name="Becker A."/>
            <person name="Gohl D.M."/>
            <person name="Silverstein K.A.T."/>
            <person name="Koren S."/>
            <person name="Bechman K.B."/>
            <person name="Herman A."/>
            <person name="Abrahante J.E."/>
            <person name="Garbe J."/>
        </authorList>
    </citation>
    <scope>NUCLEOTIDE SEQUENCE</scope>
    <source>
        <strain evidence="2">Duluth1</strain>
        <tissue evidence="2">Whole animal</tissue>
    </source>
</reference>
<keyword evidence="3" id="KW-1185">Reference proteome</keyword>
<dbReference type="EMBL" id="JAIWYP010000008">
    <property type="protein sequence ID" value="KAH3784915.1"/>
    <property type="molecule type" value="Genomic_DNA"/>
</dbReference>
<accession>A0A9D4ERB4</accession>
<dbReference type="Proteomes" id="UP000828390">
    <property type="component" value="Unassembled WGS sequence"/>
</dbReference>
<feature type="signal peptide" evidence="1">
    <location>
        <begin position="1"/>
        <end position="21"/>
    </location>
</feature>
<name>A0A9D4ERB4_DREPO</name>
<organism evidence="2 3">
    <name type="scientific">Dreissena polymorpha</name>
    <name type="common">Zebra mussel</name>
    <name type="synonym">Mytilus polymorpha</name>
    <dbReference type="NCBI Taxonomy" id="45954"/>
    <lineage>
        <taxon>Eukaryota</taxon>
        <taxon>Metazoa</taxon>
        <taxon>Spiralia</taxon>
        <taxon>Lophotrochozoa</taxon>
        <taxon>Mollusca</taxon>
        <taxon>Bivalvia</taxon>
        <taxon>Autobranchia</taxon>
        <taxon>Heteroconchia</taxon>
        <taxon>Euheterodonta</taxon>
        <taxon>Imparidentia</taxon>
        <taxon>Neoheterodontei</taxon>
        <taxon>Myida</taxon>
        <taxon>Dreissenoidea</taxon>
        <taxon>Dreissenidae</taxon>
        <taxon>Dreissena</taxon>
    </lineage>
</organism>
<dbReference type="InterPro" id="IPR036880">
    <property type="entry name" value="Kunitz_BPTI_sf"/>
</dbReference>
<dbReference type="AlphaFoldDB" id="A0A9D4ERB4"/>
<proteinExistence type="predicted"/>